<dbReference type="EMBL" id="VDLX02000014">
    <property type="protein sequence ID" value="KAB8190961.1"/>
    <property type="molecule type" value="Genomic_DNA"/>
</dbReference>
<feature type="domain" description="DUF1707" evidence="1">
    <location>
        <begin position="7"/>
        <end position="59"/>
    </location>
</feature>
<gene>
    <name evidence="2" type="ORF">FH608_033510</name>
</gene>
<sequence length="196" mass="22100">MTDHREVRAGDRDRERVAEMLRVAVTEGRITLEELEERVDRAYTARTLGDLDDVIADLPRFDLPGAPTAQLATLPGADVLQLHTRSGRLEQVGRWVVPERMSAKAGRWGKVRIDFTAAECPHREVVIDVEITSWFGDIVLVVPHGWWVSDEQVLRRWLGSVHNHPPVPLAPGGVTLRLTGYVQTGDVWVRYRRAAT</sequence>
<dbReference type="PANTHER" id="PTHR40763:SF5">
    <property type="entry name" value="MEMBRANE PROTEIN"/>
    <property type="match status" value="1"/>
</dbReference>
<organism evidence="2 3">
    <name type="scientific">Nonomuraea phyllanthi</name>
    <dbReference type="NCBI Taxonomy" id="2219224"/>
    <lineage>
        <taxon>Bacteria</taxon>
        <taxon>Bacillati</taxon>
        <taxon>Actinomycetota</taxon>
        <taxon>Actinomycetes</taxon>
        <taxon>Streptosporangiales</taxon>
        <taxon>Streptosporangiaceae</taxon>
        <taxon>Nonomuraea</taxon>
    </lineage>
</organism>
<accession>A0A5P9YZ55</accession>
<dbReference type="InterPro" id="IPR012551">
    <property type="entry name" value="DUF1707_SHOCT-like"/>
</dbReference>
<comment type="caution">
    <text evidence="2">The sequence shown here is derived from an EMBL/GenBank/DDBJ whole genome shotgun (WGS) entry which is preliminary data.</text>
</comment>
<evidence type="ECO:0000313" key="3">
    <source>
        <dbReference type="Proteomes" id="UP000312512"/>
    </source>
</evidence>
<keyword evidence="3" id="KW-1185">Reference proteome</keyword>
<dbReference type="PANTHER" id="PTHR40763">
    <property type="entry name" value="MEMBRANE PROTEIN-RELATED"/>
    <property type="match status" value="1"/>
</dbReference>
<evidence type="ECO:0000259" key="1">
    <source>
        <dbReference type="Pfam" id="PF08044"/>
    </source>
</evidence>
<dbReference type="OrthoDB" id="4772576at2"/>
<dbReference type="RefSeq" id="WP_139634370.1">
    <property type="nucleotide sequence ID" value="NZ_CP045572.1"/>
</dbReference>
<reference evidence="2 3" key="1">
    <citation type="submission" date="2019-10" db="EMBL/GenBank/DDBJ databases">
        <title>Nonomuraea sp. nov., isolated from Phyllanthus amarus.</title>
        <authorList>
            <person name="Klykleung N."/>
            <person name="Tanasupawat S."/>
        </authorList>
    </citation>
    <scope>NUCLEOTIDE SEQUENCE [LARGE SCALE GENOMIC DNA]</scope>
    <source>
        <strain evidence="2 3">PA1-10</strain>
    </source>
</reference>
<dbReference type="Proteomes" id="UP000312512">
    <property type="component" value="Unassembled WGS sequence"/>
</dbReference>
<evidence type="ECO:0000313" key="2">
    <source>
        <dbReference type="EMBL" id="KAB8190961.1"/>
    </source>
</evidence>
<name>A0A5C4VZX1_9ACTN</name>
<accession>A0A5C4VZX1</accession>
<protein>
    <submittedName>
        <fullName evidence="2">DUF1707 domain-containing protein</fullName>
    </submittedName>
</protein>
<proteinExistence type="predicted"/>
<dbReference type="AlphaFoldDB" id="A0A5C4VZX1"/>
<dbReference type="Pfam" id="PF08044">
    <property type="entry name" value="DUF1707"/>
    <property type="match status" value="1"/>
</dbReference>